<evidence type="ECO:0000259" key="1">
    <source>
        <dbReference type="SMART" id="SM00421"/>
    </source>
</evidence>
<dbReference type="Pfam" id="PF00196">
    <property type="entry name" value="GerE"/>
    <property type="match status" value="1"/>
</dbReference>
<dbReference type="Proteomes" id="UP000236745">
    <property type="component" value="Unassembled WGS sequence"/>
</dbReference>
<reference evidence="2 3" key="1">
    <citation type="submission" date="2016-10" db="EMBL/GenBank/DDBJ databases">
        <authorList>
            <person name="de Groot N.N."/>
        </authorList>
    </citation>
    <scope>NUCLEOTIDE SEQUENCE [LARGE SCALE GENOMIC DNA]</scope>
    <source>
        <strain evidence="2 3">DSM 22012</strain>
    </source>
</reference>
<dbReference type="SUPFAM" id="SSF46894">
    <property type="entry name" value="C-terminal effector domain of the bipartite response regulators"/>
    <property type="match status" value="1"/>
</dbReference>
<dbReference type="OrthoDB" id="256105at2"/>
<keyword evidence="3" id="KW-1185">Reference proteome</keyword>
<dbReference type="SMART" id="SM00421">
    <property type="entry name" value="HTH_LUXR"/>
    <property type="match status" value="1"/>
</dbReference>
<dbReference type="AlphaFoldDB" id="A0A1H6DQ31"/>
<evidence type="ECO:0000313" key="2">
    <source>
        <dbReference type="EMBL" id="SEG87378.1"/>
    </source>
</evidence>
<organism evidence="2 3">
    <name type="scientific">Marinobacterium lutimaris</name>
    <dbReference type="NCBI Taxonomy" id="568106"/>
    <lineage>
        <taxon>Bacteria</taxon>
        <taxon>Pseudomonadati</taxon>
        <taxon>Pseudomonadota</taxon>
        <taxon>Gammaproteobacteria</taxon>
        <taxon>Oceanospirillales</taxon>
        <taxon>Oceanospirillaceae</taxon>
        <taxon>Marinobacterium</taxon>
    </lineage>
</organism>
<dbReference type="PRINTS" id="PR00038">
    <property type="entry name" value="HTHLUXR"/>
</dbReference>
<accession>A0A1H6DQ31</accession>
<evidence type="ECO:0000313" key="3">
    <source>
        <dbReference type="Proteomes" id="UP000236745"/>
    </source>
</evidence>
<dbReference type="GO" id="GO:0006355">
    <property type="term" value="P:regulation of DNA-templated transcription"/>
    <property type="evidence" value="ECO:0007669"/>
    <property type="project" value="InterPro"/>
</dbReference>
<sequence length="264" mass="30408">MQPEKVERIHKLWDELAAVPAVDTAKALTYFQETVCSLINSTDSYWLGGLRLSDRGQNDLAQGWRPRQIIRLVDTEGRKLARVERFRRLEQGNPDISVYANLCGPEQFKITSLHEVIEPEWFDSDYYKLLFEPFGVLDVLYVTVRLGPFAESWFAFERSDKAAPRFSEEDRALLEYCARPMNWFHRRIALHQGMMMISEPLTAAEKRVMAQLLTGKTEVQIGEELHLTRSTVHTYSVRICKKLGVRGRTGLTALWLGSAEATIW</sequence>
<protein>
    <submittedName>
        <fullName evidence="2">Transcriptional regulator, LuxR family</fullName>
    </submittedName>
</protein>
<feature type="domain" description="HTH luxR-type" evidence="1">
    <location>
        <begin position="198"/>
        <end position="255"/>
    </location>
</feature>
<dbReference type="InterPro" id="IPR016032">
    <property type="entry name" value="Sig_transdc_resp-reg_C-effctor"/>
</dbReference>
<name>A0A1H6DQ31_9GAMM</name>
<dbReference type="GO" id="GO:0003677">
    <property type="term" value="F:DNA binding"/>
    <property type="evidence" value="ECO:0007669"/>
    <property type="project" value="InterPro"/>
</dbReference>
<gene>
    <name evidence="2" type="ORF">SAMN05444390_10874</name>
</gene>
<proteinExistence type="predicted"/>
<dbReference type="EMBL" id="FNVQ01000008">
    <property type="protein sequence ID" value="SEG87378.1"/>
    <property type="molecule type" value="Genomic_DNA"/>
</dbReference>
<dbReference type="Gene3D" id="1.10.10.10">
    <property type="entry name" value="Winged helix-like DNA-binding domain superfamily/Winged helix DNA-binding domain"/>
    <property type="match status" value="1"/>
</dbReference>
<dbReference type="InterPro" id="IPR000792">
    <property type="entry name" value="Tscrpt_reg_LuxR_C"/>
</dbReference>
<dbReference type="InterPro" id="IPR036388">
    <property type="entry name" value="WH-like_DNA-bd_sf"/>
</dbReference>
<dbReference type="RefSeq" id="WP_160115584.1">
    <property type="nucleotide sequence ID" value="NZ_FNVQ01000008.1"/>
</dbReference>